<dbReference type="InterPro" id="IPR002016">
    <property type="entry name" value="Haem_peroxidase"/>
</dbReference>
<dbReference type="GO" id="GO:0046872">
    <property type="term" value="F:metal ion binding"/>
    <property type="evidence" value="ECO:0007669"/>
    <property type="project" value="UniProtKB-UniRule"/>
</dbReference>
<dbReference type="GO" id="GO:0005576">
    <property type="term" value="C:extracellular region"/>
    <property type="evidence" value="ECO:0007669"/>
    <property type="project" value="UniProtKB-SubCell"/>
</dbReference>
<comment type="function">
    <text evidence="18">Removal of H(2)O(2), oxidation of toxic reductants, biosynthesis and degradation of lignin, suberization, auxin catabolism, response to environmental stresses such as wounding, pathogen attack and oxidative stress.</text>
</comment>
<dbReference type="FunFam" id="1.10.520.10:FF:000001">
    <property type="entry name" value="Peroxidase"/>
    <property type="match status" value="1"/>
</dbReference>
<comment type="cofactor">
    <cofactor evidence="15 18">
        <name>heme b</name>
        <dbReference type="ChEBI" id="CHEBI:60344"/>
    </cofactor>
    <text evidence="15 18">Binds 1 heme b (iron(II)-protoporphyrin IX) group per subunit.</text>
</comment>
<comment type="subcellular location">
    <subcellularLocation>
        <location evidence="18">Secreted</location>
    </subcellularLocation>
</comment>
<keyword evidence="18" id="KW-0964">Secreted</keyword>
<feature type="binding site" description="axial binding residue" evidence="15">
    <location>
        <position position="203"/>
    </location>
    <ligand>
        <name>heme b</name>
        <dbReference type="ChEBI" id="CHEBI:60344"/>
    </ligand>
    <ligandPart>
        <name>Fe</name>
        <dbReference type="ChEBI" id="CHEBI:18248"/>
    </ligandPart>
</feature>
<gene>
    <name evidence="20" type="ORF">IFM89_006583</name>
</gene>
<proteinExistence type="inferred from homology"/>
<feature type="binding site" evidence="15">
    <location>
        <position position="97"/>
    </location>
    <ligand>
        <name>Ca(2+)</name>
        <dbReference type="ChEBI" id="CHEBI:29108"/>
        <label>1</label>
    </ligand>
</feature>
<evidence type="ECO:0000313" key="20">
    <source>
        <dbReference type="EMBL" id="KAF9619396.1"/>
    </source>
</evidence>
<dbReference type="InterPro" id="IPR010255">
    <property type="entry name" value="Haem_peroxidase_sf"/>
</dbReference>
<comment type="similarity">
    <text evidence="2">Belongs to the peroxidase family. Ascorbate peroxidase subfamily.</text>
</comment>
<dbReference type="Pfam" id="PF00141">
    <property type="entry name" value="peroxidase"/>
    <property type="match status" value="1"/>
</dbReference>
<keyword evidence="4 18" id="KW-0575">Peroxidase</keyword>
<keyword evidence="21" id="KW-1185">Reference proteome</keyword>
<feature type="active site" description="Proton acceptor" evidence="13">
    <location>
        <position position="75"/>
    </location>
</feature>
<dbReference type="AlphaFoldDB" id="A0A835IK42"/>
<feature type="disulfide bond" evidence="17">
    <location>
        <begin position="44"/>
        <end position="124"/>
    </location>
</feature>
<feature type="binding site" evidence="15">
    <location>
        <position position="255"/>
    </location>
    <ligand>
        <name>Ca(2+)</name>
        <dbReference type="ChEBI" id="CHEBI:29108"/>
        <label>2</label>
    </ligand>
</feature>
<protein>
    <recommendedName>
        <fullName evidence="3 18">Peroxidase</fullName>
        <ecNumber evidence="3 18">1.11.1.7</ecNumber>
    </recommendedName>
</protein>
<dbReference type="Gene3D" id="1.10.420.10">
    <property type="entry name" value="Peroxidase, domain 2"/>
    <property type="match status" value="1"/>
</dbReference>
<accession>A0A835IK42</accession>
<comment type="similarity">
    <text evidence="18">Belongs to the peroxidase family. Classical plant (class III) peroxidase subfamily.</text>
</comment>
<evidence type="ECO:0000256" key="5">
    <source>
        <dbReference type="ARBA" id="ARBA00022617"/>
    </source>
</evidence>
<feature type="binding site" evidence="15">
    <location>
        <position position="258"/>
    </location>
    <ligand>
        <name>Ca(2+)</name>
        <dbReference type="ChEBI" id="CHEBI:29108"/>
        <label>2</label>
    </ligand>
</feature>
<keyword evidence="11" id="KW-0325">Glycoprotein</keyword>
<dbReference type="Gene3D" id="1.10.520.10">
    <property type="match status" value="1"/>
</dbReference>
<evidence type="ECO:0000256" key="11">
    <source>
        <dbReference type="ARBA" id="ARBA00023180"/>
    </source>
</evidence>
<evidence type="ECO:0000256" key="14">
    <source>
        <dbReference type="PIRSR" id="PIRSR600823-2"/>
    </source>
</evidence>
<dbReference type="PRINTS" id="PR00458">
    <property type="entry name" value="PEROXIDASE"/>
</dbReference>
<feature type="chain" id="PRO_5033096207" description="Peroxidase" evidence="18">
    <location>
        <begin position="23"/>
        <end position="335"/>
    </location>
</feature>
<feature type="disulfide bond" evidence="17">
    <location>
        <begin position="130"/>
        <end position="331"/>
    </location>
</feature>
<dbReference type="CDD" id="cd00693">
    <property type="entry name" value="secretory_peroxidase"/>
    <property type="match status" value="1"/>
</dbReference>
<evidence type="ECO:0000256" key="17">
    <source>
        <dbReference type="PIRSR" id="PIRSR600823-5"/>
    </source>
</evidence>
<keyword evidence="7 15" id="KW-0106">Calcium</keyword>
<feature type="binding site" evidence="15">
    <location>
        <position position="83"/>
    </location>
    <ligand>
        <name>Ca(2+)</name>
        <dbReference type="ChEBI" id="CHEBI:29108"/>
        <label>1</label>
    </ligand>
</feature>
<feature type="disulfide bond" evidence="17">
    <location>
        <begin position="77"/>
        <end position="82"/>
    </location>
</feature>
<evidence type="ECO:0000313" key="21">
    <source>
        <dbReference type="Proteomes" id="UP000631114"/>
    </source>
</evidence>
<dbReference type="EC" id="1.11.1.7" evidence="3 18"/>
<evidence type="ECO:0000256" key="3">
    <source>
        <dbReference type="ARBA" id="ARBA00012313"/>
    </source>
</evidence>
<evidence type="ECO:0000256" key="8">
    <source>
        <dbReference type="ARBA" id="ARBA00023002"/>
    </source>
</evidence>
<dbReference type="FunFam" id="1.10.420.10:FF:000001">
    <property type="entry name" value="Peroxidase"/>
    <property type="match status" value="1"/>
</dbReference>
<feature type="binding site" evidence="15">
    <location>
        <position position="85"/>
    </location>
    <ligand>
        <name>Ca(2+)</name>
        <dbReference type="ChEBI" id="CHEBI:29108"/>
        <label>1</label>
    </ligand>
</feature>
<dbReference type="GO" id="GO:0006979">
    <property type="term" value="P:response to oxidative stress"/>
    <property type="evidence" value="ECO:0007669"/>
    <property type="project" value="UniProtKB-UniRule"/>
</dbReference>
<feature type="binding site" evidence="15">
    <location>
        <position position="81"/>
    </location>
    <ligand>
        <name>Ca(2+)</name>
        <dbReference type="ChEBI" id="CHEBI:29108"/>
        <label>1</label>
    </ligand>
</feature>
<dbReference type="PROSITE" id="PS50873">
    <property type="entry name" value="PEROXIDASE_4"/>
    <property type="match status" value="1"/>
</dbReference>
<dbReference type="SUPFAM" id="SSF48113">
    <property type="entry name" value="Heme-dependent peroxidases"/>
    <property type="match status" value="1"/>
</dbReference>
<evidence type="ECO:0000256" key="2">
    <source>
        <dbReference type="ARBA" id="ARBA00006873"/>
    </source>
</evidence>
<evidence type="ECO:0000256" key="16">
    <source>
        <dbReference type="PIRSR" id="PIRSR600823-4"/>
    </source>
</evidence>
<comment type="catalytic activity">
    <reaction evidence="1 18">
        <text>2 a phenolic donor + H2O2 = 2 a phenolic radical donor + 2 H2O</text>
        <dbReference type="Rhea" id="RHEA:56136"/>
        <dbReference type="ChEBI" id="CHEBI:15377"/>
        <dbReference type="ChEBI" id="CHEBI:16240"/>
        <dbReference type="ChEBI" id="CHEBI:139520"/>
        <dbReference type="ChEBI" id="CHEBI:139521"/>
        <dbReference type="EC" id="1.11.1.7"/>
    </reaction>
</comment>
<keyword evidence="12 18" id="KW-0376">Hydrogen peroxide</keyword>
<feature type="domain" description="Plant heme peroxidase family profile" evidence="19">
    <location>
        <begin position="34"/>
        <end position="335"/>
    </location>
</feature>
<dbReference type="InterPro" id="IPR033905">
    <property type="entry name" value="Secretory_peroxidase"/>
</dbReference>
<dbReference type="OrthoDB" id="2113341at2759"/>
<feature type="disulfide bond" evidence="17">
    <location>
        <begin position="210"/>
        <end position="242"/>
    </location>
</feature>
<feature type="binding site" evidence="14">
    <location>
        <position position="173"/>
    </location>
    <ligand>
        <name>substrate</name>
    </ligand>
</feature>
<keyword evidence="9 15" id="KW-0408">Iron</keyword>
<evidence type="ECO:0000259" key="19">
    <source>
        <dbReference type="PROSITE" id="PS50873"/>
    </source>
</evidence>
<dbReference type="GO" id="GO:0042744">
    <property type="term" value="P:hydrogen peroxide catabolic process"/>
    <property type="evidence" value="ECO:0007669"/>
    <property type="project" value="UniProtKB-KW"/>
</dbReference>
<evidence type="ECO:0000256" key="13">
    <source>
        <dbReference type="PIRSR" id="PIRSR600823-1"/>
    </source>
</evidence>
<evidence type="ECO:0000256" key="12">
    <source>
        <dbReference type="ARBA" id="ARBA00023324"/>
    </source>
</evidence>
<evidence type="ECO:0000256" key="1">
    <source>
        <dbReference type="ARBA" id="ARBA00000189"/>
    </source>
</evidence>
<dbReference type="InterPro" id="IPR019793">
    <property type="entry name" value="Peroxidases_heam-ligand_BS"/>
</dbReference>
<evidence type="ECO:0000256" key="4">
    <source>
        <dbReference type="ARBA" id="ARBA00022559"/>
    </source>
</evidence>
<evidence type="ECO:0000256" key="7">
    <source>
        <dbReference type="ARBA" id="ARBA00022837"/>
    </source>
</evidence>
<comment type="caution">
    <text evidence="20">The sequence shown here is derived from an EMBL/GenBank/DDBJ whole genome shotgun (WGS) entry which is preliminary data.</text>
</comment>
<keyword evidence="8 18" id="KW-0560">Oxidoreductase</keyword>
<feature type="binding site" evidence="15">
    <location>
        <position position="79"/>
    </location>
    <ligand>
        <name>Ca(2+)</name>
        <dbReference type="ChEBI" id="CHEBI:29108"/>
        <label>1</label>
    </ligand>
</feature>
<evidence type="ECO:0000256" key="15">
    <source>
        <dbReference type="PIRSR" id="PIRSR600823-3"/>
    </source>
</evidence>
<keyword evidence="18" id="KW-0732">Signal</keyword>
<evidence type="ECO:0000256" key="10">
    <source>
        <dbReference type="ARBA" id="ARBA00023157"/>
    </source>
</evidence>
<comment type="cofactor">
    <cofactor evidence="15 18">
        <name>Ca(2+)</name>
        <dbReference type="ChEBI" id="CHEBI:29108"/>
    </cofactor>
    <text evidence="15 18">Binds 2 calcium ions per subunit.</text>
</comment>
<feature type="signal peptide" evidence="18">
    <location>
        <begin position="1"/>
        <end position="22"/>
    </location>
</feature>
<evidence type="ECO:0000256" key="18">
    <source>
        <dbReference type="RuleBase" id="RU362060"/>
    </source>
</evidence>
<evidence type="ECO:0000256" key="9">
    <source>
        <dbReference type="ARBA" id="ARBA00023004"/>
    </source>
</evidence>
<feature type="binding site" evidence="15">
    <location>
        <position position="263"/>
    </location>
    <ligand>
        <name>Ca(2+)</name>
        <dbReference type="ChEBI" id="CHEBI:29108"/>
        <label>2</label>
    </ligand>
</feature>
<feature type="site" description="Transition state stabilizer" evidence="16">
    <location>
        <position position="71"/>
    </location>
</feature>
<dbReference type="EMBL" id="JADFTS010000002">
    <property type="protein sequence ID" value="KAF9619396.1"/>
    <property type="molecule type" value="Genomic_DNA"/>
</dbReference>
<keyword evidence="6 15" id="KW-0479">Metal-binding</keyword>
<keyword evidence="5 18" id="KW-0349">Heme</keyword>
<sequence length="335" mass="36320">MKVLEMVICLIALGFFISEVGADGTGWGGRNGDGLSFYYYQKSCPQAEDLIARLMKDIVSQDARVPPRLIRMHFHDCFVRGCDGSILLNSTSNNKAEKDAAPNNPSLQGFNVIDQIKQVLESQCPNVVSCADILTYAARESVALTGRFNRYAVRGGRKDGRISLESEALQNLPPPFANVSSLIQSFALKGLSLEEMVTLSGGHSIGVSHCSSISGRQVNFKNSGIPDPTLDSNLAASLRQRCGNVSTVDNIVVMDTITPTTLDNKYYTGLLQNKGLFTSDQSLLTDTRTLREVGGNSALPSAWGTKFVNAMTKMGEIQVLTGKQGEVRRKCSLVN</sequence>
<evidence type="ECO:0000256" key="6">
    <source>
        <dbReference type="ARBA" id="ARBA00022723"/>
    </source>
</evidence>
<dbReference type="GO" id="GO:0140825">
    <property type="term" value="F:lactoperoxidase activity"/>
    <property type="evidence" value="ECO:0007669"/>
    <property type="project" value="UniProtKB-EC"/>
</dbReference>
<reference evidence="20 21" key="1">
    <citation type="submission" date="2020-10" db="EMBL/GenBank/DDBJ databases">
        <title>The Coptis chinensis genome and diversification of protoberbering-type alkaloids.</title>
        <authorList>
            <person name="Wang B."/>
            <person name="Shu S."/>
            <person name="Song C."/>
            <person name="Liu Y."/>
        </authorList>
    </citation>
    <scope>NUCLEOTIDE SEQUENCE [LARGE SCALE GENOMIC DNA]</scope>
    <source>
        <strain evidence="20">HL-2020</strain>
        <tissue evidence="20">Leaf</tissue>
    </source>
</reference>
<name>A0A835IK42_9MAGN</name>
<dbReference type="PRINTS" id="PR00461">
    <property type="entry name" value="PLPEROXIDASE"/>
</dbReference>
<organism evidence="20 21">
    <name type="scientific">Coptis chinensis</name>
    <dbReference type="NCBI Taxonomy" id="261450"/>
    <lineage>
        <taxon>Eukaryota</taxon>
        <taxon>Viridiplantae</taxon>
        <taxon>Streptophyta</taxon>
        <taxon>Embryophyta</taxon>
        <taxon>Tracheophyta</taxon>
        <taxon>Spermatophyta</taxon>
        <taxon>Magnoliopsida</taxon>
        <taxon>Ranunculales</taxon>
        <taxon>Ranunculaceae</taxon>
        <taxon>Coptidoideae</taxon>
        <taxon>Coptis</taxon>
    </lineage>
</organism>
<dbReference type="PROSITE" id="PS00435">
    <property type="entry name" value="PEROXIDASE_1"/>
    <property type="match status" value="1"/>
</dbReference>
<dbReference type="InterPro" id="IPR000823">
    <property type="entry name" value="Peroxidase_pln"/>
</dbReference>
<keyword evidence="10 17" id="KW-1015">Disulfide bond</keyword>
<feature type="binding site" evidence="15">
    <location>
        <position position="76"/>
    </location>
    <ligand>
        <name>Ca(2+)</name>
        <dbReference type="ChEBI" id="CHEBI:29108"/>
        <label>1</label>
    </ligand>
</feature>
<dbReference type="GO" id="GO:0020037">
    <property type="term" value="F:heme binding"/>
    <property type="evidence" value="ECO:0007669"/>
    <property type="project" value="UniProtKB-UniRule"/>
</dbReference>
<dbReference type="PANTHER" id="PTHR31235">
    <property type="entry name" value="PEROXIDASE 25-RELATED"/>
    <property type="match status" value="1"/>
</dbReference>
<dbReference type="Proteomes" id="UP000631114">
    <property type="component" value="Unassembled WGS sequence"/>
</dbReference>